<comment type="caution">
    <text evidence="1">The sequence shown here is derived from an EMBL/GenBank/DDBJ whole genome shotgun (WGS) entry which is preliminary data.</text>
</comment>
<sequence>MYTPGHPCHGPGSLLPAVPVPAINAGASCQRHAVACGLLGTAAAGARGCVSAVLFGDGETLKREQAAWANAVAVRESTRLLPC</sequence>
<gene>
    <name evidence="1" type="ORF">PVAP13_7KG182355</name>
</gene>
<dbReference type="EMBL" id="CM029049">
    <property type="protein sequence ID" value="KAG2572498.1"/>
    <property type="molecule type" value="Genomic_DNA"/>
</dbReference>
<evidence type="ECO:0000313" key="1">
    <source>
        <dbReference type="EMBL" id="KAG2572498.1"/>
    </source>
</evidence>
<dbReference type="Proteomes" id="UP000823388">
    <property type="component" value="Chromosome 7K"/>
</dbReference>
<keyword evidence="2" id="KW-1185">Reference proteome</keyword>
<evidence type="ECO:0000313" key="2">
    <source>
        <dbReference type="Proteomes" id="UP000823388"/>
    </source>
</evidence>
<dbReference type="AlphaFoldDB" id="A0A8T0QH53"/>
<accession>A0A8T0QH53</accession>
<proteinExistence type="predicted"/>
<protein>
    <submittedName>
        <fullName evidence="1">Uncharacterized protein</fullName>
    </submittedName>
</protein>
<reference evidence="1" key="1">
    <citation type="submission" date="2020-05" db="EMBL/GenBank/DDBJ databases">
        <title>WGS assembly of Panicum virgatum.</title>
        <authorList>
            <person name="Lovell J.T."/>
            <person name="Jenkins J."/>
            <person name="Shu S."/>
            <person name="Juenger T.E."/>
            <person name="Schmutz J."/>
        </authorList>
    </citation>
    <scope>NUCLEOTIDE SEQUENCE</scope>
    <source>
        <strain evidence="1">AP13</strain>
    </source>
</reference>
<organism evidence="1 2">
    <name type="scientific">Panicum virgatum</name>
    <name type="common">Blackwell switchgrass</name>
    <dbReference type="NCBI Taxonomy" id="38727"/>
    <lineage>
        <taxon>Eukaryota</taxon>
        <taxon>Viridiplantae</taxon>
        <taxon>Streptophyta</taxon>
        <taxon>Embryophyta</taxon>
        <taxon>Tracheophyta</taxon>
        <taxon>Spermatophyta</taxon>
        <taxon>Magnoliopsida</taxon>
        <taxon>Liliopsida</taxon>
        <taxon>Poales</taxon>
        <taxon>Poaceae</taxon>
        <taxon>PACMAD clade</taxon>
        <taxon>Panicoideae</taxon>
        <taxon>Panicodae</taxon>
        <taxon>Paniceae</taxon>
        <taxon>Panicinae</taxon>
        <taxon>Panicum</taxon>
        <taxon>Panicum sect. Hiantes</taxon>
    </lineage>
</organism>
<name>A0A8T0QH53_PANVG</name>